<proteinExistence type="predicted"/>
<reference evidence="1" key="1">
    <citation type="journal article" date="2015" name="Nature">
        <title>Complex archaea that bridge the gap between prokaryotes and eukaryotes.</title>
        <authorList>
            <person name="Spang A."/>
            <person name="Saw J.H."/>
            <person name="Jorgensen S.L."/>
            <person name="Zaremba-Niedzwiedzka K."/>
            <person name="Martijn J."/>
            <person name="Lind A.E."/>
            <person name="van Eijk R."/>
            <person name="Schleper C."/>
            <person name="Guy L."/>
            <person name="Ettema T.J."/>
        </authorList>
    </citation>
    <scope>NUCLEOTIDE SEQUENCE</scope>
</reference>
<evidence type="ECO:0000313" key="1">
    <source>
        <dbReference type="EMBL" id="KKN42129.1"/>
    </source>
</evidence>
<sequence length="136" mass="14544">MAVGGDIIEITFNHPTVGSGVILPKANEDSTYDLGGFRSNDDANMVAGNGEMIDQMNRVRWFIELVIAWDMNVRGDLEKLVELAESPVEAEWTITNINGTVYGGTGKPVGDMQGNGNAATFTLKVSGGNKLKKIVG</sequence>
<comment type="caution">
    <text evidence="1">The sequence shown here is derived from an EMBL/GenBank/DDBJ whole genome shotgun (WGS) entry which is preliminary data.</text>
</comment>
<organism evidence="1">
    <name type="scientific">marine sediment metagenome</name>
    <dbReference type="NCBI Taxonomy" id="412755"/>
    <lineage>
        <taxon>unclassified sequences</taxon>
        <taxon>metagenomes</taxon>
        <taxon>ecological metagenomes</taxon>
    </lineage>
</organism>
<accession>A0A0F9QI13</accession>
<name>A0A0F9QI13_9ZZZZ</name>
<dbReference type="AlphaFoldDB" id="A0A0F9QI13"/>
<dbReference type="EMBL" id="LAZR01001602">
    <property type="protein sequence ID" value="KKN42129.1"/>
    <property type="molecule type" value="Genomic_DNA"/>
</dbReference>
<gene>
    <name evidence="1" type="ORF">LCGC14_0716330</name>
</gene>
<protein>
    <submittedName>
        <fullName evidence="1">Uncharacterized protein</fullName>
    </submittedName>
</protein>